<sequence>MGVLNWANLPKWAKLLLKTNMAVTDSTPNSSPQQYKSQAPLPLFPKAFVVFTAPTSPPSLLCTIDFCRLDEGFGGKTYKRKRQESQITSDAVNSNDAAIGATSMDVDDSCPPPSKRSAVPSSGDTNKPNFDPPTYDGVIAGKVSGRNWKERRKQRASAKQVSIKRTLEGRERQKEIKGGYRERMNELKEEIRQNEMENRKKREERERRRRKRILRSGTKLQKITNPNTLQKIAKSKQKKLFQVVPDEFVNKKSKEKKKNLCWVQCCLFLLFFFLRYMYCIASFC</sequence>
<feature type="region of interest" description="Disordered" evidence="11">
    <location>
        <begin position="102"/>
        <end position="138"/>
    </location>
</feature>
<evidence type="ECO:0000256" key="3">
    <source>
        <dbReference type="ARBA" id="ARBA00016738"/>
    </source>
</evidence>
<keyword evidence="7 10" id="KW-0175">Coiled coil</keyword>
<reference evidence="14" key="1">
    <citation type="submission" date="2025-08" db="UniProtKB">
        <authorList>
            <consortium name="RefSeq"/>
        </authorList>
    </citation>
    <scope>IDENTIFICATION</scope>
    <source>
        <tissue evidence="14">Fruit stalk</tissue>
    </source>
</reference>
<evidence type="ECO:0000256" key="12">
    <source>
        <dbReference type="SAM" id="Phobius"/>
    </source>
</evidence>
<dbReference type="OrthoDB" id="781329at2759"/>
<keyword evidence="12" id="KW-1133">Transmembrane helix</keyword>
<dbReference type="Proteomes" id="UP000515121">
    <property type="component" value="Unplaced"/>
</dbReference>
<protein>
    <recommendedName>
        <fullName evidence="3">Coiled-coil domain-containing protein 86</fullName>
    </recommendedName>
</protein>
<dbReference type="GeneID" id="111317297"/>
<dbReference type="InterPro" id="IPR026570">
    <property type="entry name" value="CCDC86"/>
</dbReference>
<keyword evidence="13" id="KW-1185">Reference proteome</keyword>
<organism evidence="13 14">
    <name type="scientific">Durio zibethinus</name>
    <name type="common">Durian</name>
    <dbReference type="NCBI Taxonomy" id="66656"/>
    <lineage>
        <taxon>Eukaryota</taxon>
        <taxon>Viridiplantae</taxon>
        <taxon>Streptophyta</taxon>
        <taxon>Embryophyta</taxon>
        <taxon>Tracheophyta</taxon>
        <taxon>Spermatophyta</taxon>
        <taxon>Magnoliopsida</taxon>
        <taxon>eudicotyledons</taxon>
        <taxon>Gunneridae</taxon>
        <taxon>Pentapetalae</taxon>
        <taxon>rosids</taxon>
        <taxon>malvids</taxon>
        <taxon>Malvales</taxon>
        <taxon>Malvaceae</taxon>
        <taxon>Helicteroideae</taxon>
        <taxon>Durio</taxon>
    </lineage>
</organism>
<name>A0A6P6BEK6_DURZI</name>
<evidence type="ECO:0000256" key="7">
    <source>
        <dbReference type="ARBA" id="ARBA00023054"/>
    </source>
</evidence>
<gene>
    <name evidence="14" type="primary">LOC111317297</name>
</gene>
<feature type="transmembrane region" description="Helical" evidence="12">
    <location>
        <begin position="260"/>
        <end position="278"/>
    </location>
</feature>
<keyword evidence="12" id="KW-0472">Membrane</keyword>
<accession>A0A6P6BEK6</accession>
<comment type="function">
    <text evidence="9">Required for proper chromosome segregation during mitosis and error-free mitotic progression.</text>
</comment>
<evidence type="ECO:0000256" key="8">
    <source>
        <dbReference type="ARBA" id="ARBA00023242"/>
    </source>
</evidence>
<evidence type="ECO:0000256" key="5">
    <source>
        <dbReference type="ARBA" id="ARBA00022553"/>
    </source>
</evidence>
<evidence type="ECO:0000256" key="11">
    <source>
        <dbReference type="SAM" id="MobiDB-lite"/>
    </source>
</evidence>
<dbReference type="RefSeq" id="XP_022775500.1">
    <property type="nucleotide sequence ID" value="XM_022919765.1"/>
</dbReference>
<feature type="coiled-coil region" evidence="10">
    <location>
        <begin position="170"/>
        <end position="207"/>
    </location>
</feature>
<dbReference type="AlphaFoldDB" id="A0A6P6BEK6"/>
<proteinExistence type="predicted"/>
<keyword evidence="5" id="KW-0597">Phosphoprotein</keyword>
<evidence type="ECO:0000256" key="2">
    <source>
        <dbReference type="ARBA" id="ARBA00004604"/>
    </source>
</evidence>
<evidence type="ECO:0000313" key="13">
    <source>
        <dbReference type="Proteomes" id="UP000515121"/>
    </source>
</evidence>
<dbReference type="PANTHER" id="PTHR13557:SF1">
    <property type="entry name" value="COILED-COIL DOMAIN-CONTAINING PROTEIN 86"/>
    <property type="match status" value="1"/>
</dbReference>
<evidence type="ECO:0000313" key="14">
    <source>
        <dbReference type="RefSeq" id="XP_022775500.1"/>
    </source>
</evidence>
<evidence type="ECO:0000256" key="9">
    <source>
        <dbReference type="ARBA" id="ARBA00093307"/>
    </source>
</evidence>
<evidence type="ECO:0000256" key="10">
    <source>
        <dbReference type="SAM" id="Coils"/>
    </source>
</evidence>
<evidence type="ECO:0000256" key="6">
    <source>
        <dbReference type="ARBA" id="ARBA00022934"/>
    </source>
</evidence>
<keyword evidence="6" id="KW-0164">Citrullination</keyword>
<dbReference type="GO" id="GO:0005694">
    <property type="term" value="C:chromosome"/>
    <property type="evidence" value="ECO:0007669"/>
    <property type="project" value="UniProtKB-SubCell"/>
</dbReference>
<comment type="subcellular location">
    <subcellularLocation>
        <location evidence="1">Chromosome</location>
    </subcellularLocation>
    <subcellularLocation>
        <location evidence="2">Nucleus</location>
        <location evidence="2">Nucleolus</location>
    </subcellularLocation>
</comment>
<keyword evidence="4" id="KW-0158">Chromosome</keyword>
<dbReference type="GO" id="GO:0005730">
    <property type="term" value="C:nucleolus"/>
    <property type="evidence" value="ECO:0007669"/>
    <property type="project" value="UniProtKB-SubCell"/>
</dbReference>
<evidence type="ECO:0000256" key="1">
    <source>
        <dbReference type="ARBA" id="ARBA00004286"/>
    </source>
</evidence>
<evidence type="ECO:0000256" key="4">
    <source>
        <dbReference type="ARBA" id="ARBA00022454"/>
    </source>
</evidence>
<keyword evidence="12" id="KW-0812">Transmembrane</keyword>
<keyword evidence="8" id="KW-0539">Nucleus</keyword>
<feature type="compositionally biased region" description="Polar residues" evidence="11">
    <location>
        <begin position="119"/>
        <end position="128"/>
    </location>
</feature>
<dbReference type="PANTHER" id="PTHR13557">
    <property type="entry name" value="COILED-COIL DOMAIN-CONTAINING PROTEIN 86"/>
    <property type="match status" value="1"/>
</dbReference>
<dbReference type="KEGG" id="dzi:111317297"/>